<dbReference type="PANTHER" id="PTHR37422">
    <property type="entry name" value="TEICHURONIC ACID BIOSYNTHESIS PROTEIN TUAE"/>
    <property type="match status" value="1"/>
</dbReference>
<sequence length="746" mass="83363">MNRFNFIDIAIEKGIIFLLIFTPLAFGTVQPWSVALMEITAFSLFCLYIPRFRADGPRFLTNLLILFMALIAVILFQMLPLPALLLNIISPASLETYRQFLNNPEGTFYPVSINPYATRQELLKLLAYAAVFFVIVSHYRTKEQVNSLVWTILYMGCFLVVFAIVQKMTWNGRIFWIYPVDESLRDGLRIRGPYISYDNFAGYMEMAIPLGMGLLLYLVPSVKALPESPLGLKMARFLASEKLVPYALLFLLVLMMVAALFMTFSRGGILAFIFSSLFFAWITYRRRTLRRKTGLLAILAAVIFAAVVQASWDRLEQRFADLKQDHVSRLSVWQDSLGIVRDYPVLGTGLGTFENAYMRYQTTMPRLLFDHAHNDYVELVTDTGVVGFLLSAGMALVFFPNVFRRWKRKRGMFGKCLGAGGLSACAAIAVHSFTDFNLHIPANALLFTIISAVTCVAIFHVSSSSATASAPPSAPIAKPLLIYALLPVIFILLSFPVRDLAADYYYQRTAHILDDQTTEGLDVMPISASSMPAYLAAIVSLKKATLFAPSHSLYQKALADMYSRLGEWAQTMESLRAPLPAGALSNKEAWDHAIACLQKAVLLNPTNPDYHLAIGLLYDKAGRDPRMADKELKRAADAYPLSVPLRYVLAMNYLLSGRKGDALEQARVTATIDDSYIISDSIRKNDTIERRPPGYLSMLSRSYLFGALEIAWRVSKDPEVVKGITPDTPDAAPVLQLFMETRNIGA</sequence>
<evidence type="ECO:0000256" key="3">
    <source>
        <dbReference type="ARBA" id="ARBA00022989"/>
    </source>
</evidence>
<dbReference type="GO" id="GO:0016020">
    <property type="term" value="C:membrane"/>
    <property type="evidence" value="ECO:0007669"/>
    <property type="project" value="UniProtKB-SubCell"/>
</dbReference>
<evidence type="ECO:0000313" key="7">
    <source>
        <dbReference type="EMBL" id="MBC8362752.1"/>
    </source>
</evidence>
<dbReference type="InterPro" id="IPR011990">
    <property type="entry name" value="TPR-like_helical_dom_sf"/>
</dbReference>
<evidence type="ECO:0000256" key="5">
    <source>
        <dbReference type="SAM" id="Phobius"/>
    </source>
</evidence>
<dbReference type="PANTHER" id="PTHR37422:SF23">
    <property type="entry name" value="TEICHURONIC ACID BIOSYNTHESIS PROTEIN TUAE"/>
    <property type="match status" value="1"/>
</dbReference>
<comment type="caution">
    <text evidence="7">The sequence shown here is derived from an EMBL/GenBank/DDBJ whole genome shotgun (WGS) entry which is preliminary data.</text>
</comment>
<feature type="transmembrane region" description="Helical" evidence="5">
    <location>
        <begin position="200"/>
        <end position="222"/>
    </location>
</feature>
<dbReference type="GO" id="GO:0016874">
    <property type="term" value="F:ligase activity"/>
    <property type="evidence" value="ECO:0007669"/>
    <property type="project" value="UniProtKB-KW"/>
</dbReference>
<feature type="transmembrane region" description="Helical" evidence="5">
    <location>
        <begin position="122"/>
        <end position="140"/>
    </location>
</feature>
<feature type="transmembrane region" description="Helical" evidence="5">
    <location>
        <begin position="415"/>
        <end position="434"/>
    </location>
</feature>
<gene>
    <name evidence="7" type="ORF">H8E23_15315</name>
</gene>
<evidence type="ECO:0000259" key="6">
    <source>
        <dbReference type="Pfam" id="PF04932"/>
    </source>
</evidence>
<dbReference type="InterPro" id="IPR007016">
    <property type="entry name" value="O-antigen_ligase-rel_domated"/>
</dbReference>
<proteinExistence type="predicted"/>
<evidence type="ECO:0000256" key="1">
    <source>
        <dbReference type="ARBA" id="ARBA00004141"/>
    </source>
</evidence>
<feature type="transmembrane region" description="Helical" evidence="5">
    <location>
        <begin position="62"/>
        <end position="89"/>
    </location>
</feature>
<organism evidence="7 8">
    <name type="scientific">Candidatus Desulfatibia profunda</name>
    <dbReference type="NCBI Taxonomy" id="2841695"/>
    <lineage>
        <taxon>Bacteria</taxon>
        <taxon>Pseudomonadati</taxon>
        <taxon>Thermodesulfobacteriota</taxon>
        <taxon>Desulfobacteria</taxon>
        <taxon>Desulfobacterales</taxon>
        <taxon>Desulfobacterales incertae sedis</taxon>
        <taxon>Candidatus Desulfatibia</taxon>
    </lineage>
</organism>
<dbReference type="InterPro" id="IPR051533">
    <property type="entry name" value="WaaL-like"/>
</dbReference>
<feature type="transmembrane region" description="Helical" evidence="5">
    <location>
        <begin position="7"/>
        <end position="26"/>
    </location>
</feature>
<feature type="transmembrane region" description="Helical" evidence="5">
    <location>
        <begin position="440"/>
        <end position="459"/>
    </location>
</feature>
<feature type="transmembrane region" description="Helical" evidence="5">
    <location>
        <begin position="480"/>
        <end position="497"/>
    </location>
</feature>
<keyword evidence="3 5" id="KW-1133">Transmembrane helix</keyword>
<reference evidence="7 8" key="1">
    <citation type="submission" date="2020-08" db="EMBL/GenBank/DDBJ databases">
        <title>Bridging the membrane lipid divide: bacteria of the FCB group superphylum have the potential to synthesize archaeal ether lipids.</title>
        <authorList>
            <person name="Villanueva L."/>
            <person name="Von Meijenfeldt F.A.B."/>
            <person name="Westbye A.B."/>
            <person name="Yadav S."/>
            <person name="Hopmans E.C."/>
            <person name="Dutilh B.E."/>
            <person name="Sinninghe Damste J.S."/>
        </authorList>
    </citation>
    <scope>NUCLEOTIDE SEQUENCE [LARGE SCALE GENOMIC DNA]</scope>
    <source>
        <strain evidence="7">NIOZ-UU30</strain>
    </source>
</reference>
<feature type="transmembrane region" description="Helical" evidence="5">
    <location>
        <begin position="384"/>
        <end position="403"/>
    </location>
</feature>
<evidence type="ECO:0000313" key="8">
    <source>
        <dbReference type="Proteomes" id="UP000603434"/>
    </source>
</evidence>
<dbReference type="Proteomes" id="UP000603434">
    <property type="component" value="Unassembled WGS sequence"/>
</dbReference>
<feature type="domain" description="O-antigen ligase-related" evidence="6">
    <location>
        <begin position="252"/>
        <end position="390"/>
    </location>
</feature>
<protein>
    <submittedName>
        <fullName evidence="7">O-antigen ligase family protein</fullName>
    </submittedName>
</protein>
<accession>A0A8J6TJT7</accession>
<feature type="transmembrane region" description="Helical" evidence="5">
    <location>
        <begin position="267"/>
        <end position="284"/>
    </location>
</feature>
<feature type="transmembrane region" description="Helical" evidence="5">
    <location>
        <begin position="243"/>
        <end position="261"/>
    </location>
</feature>
<dbReference type="AlphaFoldDB" id="A0A8J6TJT7"/>
<feature type="transmembrane region" description="Helical" evidence="5">
    <location>
        <begin position="293"/>
        <end position="312"/>
    </location>
</feature>
<dbReference type="SUPFAM" id="SSF48452">
    <property type="entry name" value="TPR-like"/>
    <property type="match status" value="1"/>
</dbReference>
<name>A0A8J6TJT7_9BACT</name>
<feature type="transmembrane region" description="Helical" evidence="5">
    <location>
        <begin position="147"/>
        <end position="165"/>
    </location>
</feature>
<keyword evidence="7" id="KW-0436">Ligase</keyword>
<comment type="subcellular location">
    <subcellularLocation>
        <location evidence="1">Membrane</location>
        <topology evidence="1">Multi-pass membrane protein</topology>
    </subcellularLocation>
</comment>
<evidence type="ECO:0000256" key="2">
    <source>
        <dbReference type="ARBA" id="ARBA00022692"/>
    </source>
</evidence>
<dbReference type="EMBL" id="JACNJH010000216">
    <property type="protein sequence ID" value="MBC8362752.1"/>
    <property type="molecule type" value="Genomic_DNA"/>
</dbReference>
<evidence type="ECO:0000256" key="4">
    <source>
        <dbReference type="ARBA" id="ARBA00023136"/>
    </source>
</evidence>
<keyword evidence="2 5" id="KW-0812">Transmembrane</keyword>
<feature type="transmembrane region" description="Helical" evidence="5">
    <location>
        <begin position="32"/>
        <end position="50"/>
    </location>
</feature>
<keyword evidence="4 5" id="KW-0472">Membrane</keyword>
<dbReference type="Gene3D" id="1.25.40.10">
    <property type="entry name" value="Tetratricopeptide repeat domain"/>
    <property type="match status" value="1"/>
</dbReference>
<dbReference type="Pfam" id="PF04932">
    <property type="entry name" value="Wzy_C"/>
    <property type="match status" value="1"/>
</dbReference>